<evidence type="ECO:0000256" key="2">
    <source>
        <dbReference type="SAM" id="Phobius"/>
    </source>
</evidence>
<evidence type="ECO:0000313" key="4">
    <source>
        <dbReference type="Proteomes" id="UP001629249"/>
    </source>
</evidence>
<gene>
    <name evidence="3" type="ORF">PQR66_08670</name>
</gene>
<keyword evidence="4" id="KW-1185">Reference proteome</keyword>
<proteinExistence type="predicted"/>
<dbReference type="Proteomes" id="UP001629249">
    <property type="component" value="Unassembled WGS sequence"/>
</dbReference>
<evidence type="ECO:0000256" key="1">
    <source>
        <dbReference type="SAM" id="MobiDB-lite"/>
    </source>
</evidence>
<keyword evidence="2" id="KW-1133">Transmembrane helix</keyword>
<dbReference type="EMBL" id="JAQQFN010000005">
    <property type="protein sequence ID" value="MFL9883096.1"/>
    <property type="molecule type" value="Genomic_DNA"/>
</dbReference>
<comment type="caution">
    <text evidence="3">The sequence shown here is derived from an EMBL/GenBank/DDBJ whole genome shotgun (WGS) entry which is preliminary data.</text>
</comment>
<feature type="region of interest" description="Disordered" evidence="1">
    <location>
        <begin position="64"/>
        <end position="94"/>
    </location>
</feature>
<accession>A0ABW8ZLQ7</accession>
<reference evidence="3 4" key="1">
    <citation type="journal article" date="2024" name="Chem. Sci.">
        <title>Discovery of megapolipeptins by genome mining of a Burkholderiales bacteria collection.</title>
        <authorList>
            <person name="Paulo B.S."/>
            <person name="Recchia M.J.J."/>
            <person name="Lee S."/>
            <person name="Fergusson C.H."/>
            <person name="Romanowski S.B."/>
            <person name="Hernandez A."/>
            <person name="Krull N."/>
            <person name="Liu D.Y."/>
            <person name="Cavanagh H."/>
            <person name="Bos A."/>
            <person name="Gray C.A."/>
            <person name="Murphy B.T."/>
            <person name="Linington R.G."/>
            <person name="Eustaquio A.S."/>
        </authorList>
    </citation>
    <scope>NUCLEOTIDE SEQUENCE [LARGE SCALE GENOMIC DNA]</scope>
    <source>
        <strain evidence="3 4">RL16-012-BIC-B</strain>
    </source>
</reference>
<keyword evidence="2" id="KW-0472">Membrane</keyword>
<evidence type="ECO:0000313" key="3">
    <source>
        <dbReference type="EMBL" id="MFL9883096.1"/>
    </source>
</evidence>
<sequence length="94" mass="9750">MAKRNQTPPTDAPVRIVAVFLVIVIVIAGAKMGSRMNRSFAQASGTVRITASGVASLQSQYNTQSSSIVSVSHAGSGRPDGTPRGARSQPLLIT</sequence>
<name>A0ABW8ZLQ7_9BURK</name>
<organism evidence="3 4">
    <name type="scientific">Paraburkholderia agricolaris</name>
    <dbReference type="NCBI Taxonomy" id="2152888"/>
    <lineage>
        <taxon>Bacteria</taxon>
        <taxon>Pseudomonadati</taxon>
        <taxon>Pseudomonadota</taxon>
        <taxon>Betaproteobacteria</taxon>
        <taxon>Burkholderiales</taxon>
        <taxon>Burkholderiaceae</taxon>
        <taxon>Paraburkholderia</taxon>
    </lineage>
</organism>
<keyword evidence="2" id="KW-0812">Transmembrane</keyword>
<protein>
    <submittedName>
        <fullName evidence="3">Uncharacterized protein</fullName>
    </submittedName>
</protein>
<feature type="transmembrane region" description="Helical" evidence="2">
    <location>
        <begin position="12"/>
        <end position="30"/>
    </location>
</feature>
<dbReference type="RefSeq" id="WP_408326536.1">
    <property type="nucleotide sequence ID" value="NZ_JAQQFH010000002.1"/>
</dbReference>